<dbReference type="Proteomes" id="UP000286931">
    <property type="component" value="Unassembled WGS sequence"/>
</dbReference>
<dbReference type="InterPro" id="IPR003339">
    <property type="entry name" value="ABC/ECF_trnsptr_transmembrane"/>
</dbReference>
<dbReference type="PANTHER" id="PTHR43723:SF1">
    <property type="entry name" value="COBALT TRANSPORT PROTEIN CBIQ"/>
    <property type="match status" value="1"/>
</dbReference>
<reference evidence="7 8" key="1">
    <citation type="submission" date="2018-12" db="EMBL/GenBank/DDBJ databases">
        <title>Draft genome sequence of Embleya hyalina NBRC 13850T.</title>
        <authorList>
            <person name="Komaki H."/>
            <person name="Hosoyama A."/>
            <person name="Kimura A."/>
            <person name="Ichikawa N."/>
            <person name="Tamura T."/>
        </authorList>
    </citation>
    <scope>NUCLEOTIDE SEQUENCE [LARGE SCALE GENOMIC DNA]</scope>
    <source>
        <strain evidence="7 8">NBRC 13850</strain>
    </source>
</reference>
<name>A0A401Z228_9ACTN</name>
<sequence length="247" mass="26193">MLPIDAAAHASAWRRRHPADKAVLSFGLLGCAVALPPWPGAVLVAVTVLTIALGFAEVPARRLWRAARAPLGFAVTGALTLLVSIRADGVGWAPDGPRHAGELVARSGAAGLAMLLFAFTTPLSDVLPRLTRVGVPAAVVDVAAVMYRMLFLLYDTTARINQAQAGRLGHRTRRARWRSVAGLGSAVFVHAFARARRLEEGLAGRGYDGRLRVLVDEVPVSRGFVARSVFLVAAVVVATLLLESVMP</sequence>
<evidence type="ECO:0000313" key="7">
    <source>
        <dbReference type="EMBL" id="GCE00943.1"/>
    </source>
</evidence>
<keyword evidence="5 6" id="KW-0472">Membrane</keyword>
<keyword evidence="8" id="KW-1185">Reference proteome</keyword>
<organism evidence="7 8">
    <name type="scientific">Embleya hyalina</name>
    <dbReference type="NCBI Taxonomy" id="516124"/>
    <lineage>
        <taxon>Bacteria</taxon>
        <taxon>Bacillati</taxon>
        <taxon>Actinomycetota</taxon>
        <taxon>Actinomycetes</taxon>
        <taxon>Kitasatosporales</taxon>
        <taxon>Streptomycetaceae</taxon>
        <taxon>Embleya</taxon>
    </lineage>
</organism>
<dbReference type="GO" id="GO:0006824">
    <property type="term" value="P:cobalt ion transport"/>
    <property type="evidence" value="ECO:0007669"/>
    <property type="project" value="InterPro"/>
</dbReference>
<feature type="transmembrane region" description="Helical" evidence="6">
    <location>
        <begin position="175"/>
        <end position="193"/>
    </location>
</feature>
<dbReference type="AlphaFoldDB" id="A0A401Z228"/>
<dbReference type="NCBIfam" id="TIGR02454">
    <property type="entry name" value="ECF_T_CbiQ"/>
    <property type="match status" value="1"/>
</dbReference>
<evidence type="ECO:0000256" key="6">
    <source>
        <dbReference type="SAM" id="Phobius"/>
    </source>
</evidence>
<accession>A0A401Z228</accession>
<dbReference type="Pfam" id="PF02361">
    <property type="entry name" value="CbiQ"/>
    <property type="match status" value="1"/>
</dbReference>
<dbReference type="EMBL" id="BIFH01000043">
    <property type="protein sequence ID" value="GCE00943.1"/>
    <property type="molecule type" value="Genomic_DNA"/>
</dbReference>
<evidence type="ECO:0000313" key="8">
    <source>
        <dbReference type="Proteomes" id="UP000286931"/>
    </source>
</evidence>
<dbReference type="InterPro" id="IPR052770">
    <property type="entry name" value="Cobalt_transport_CbiQ"/>
</dbReference>
<proteinExistence type="predicted"/>
<feature type="transmembrane region" description="Helical" evidence="6">
    <location>
        <begin position="23"/>
        <end position="56"/>
    </location>
</feature>
<dbReference type="RefSeq" id="WP_126642625.1">
    <property type="nucleotide sequence ID" value="NZ_BIFH01000043.1"/>
</dbReference>
<feature type="transmembrane region" description="Helical" evidence="6">
    <location>
        <begin position="224"/>
        <end position="242"/>
    </location>
</feature>
<dbReference type="InterPro" id="IPR012809">
    <property type="entry name" value="ECF_CbiQ"/>
</dbReference>
<keyword evidence="2" id="KW-1003">Cell membrane</keyword>
<protein>
    <submittedName>
        <fullName evidence="7">Cobalt ECF transporter T component CbiQ</fullName>
    </submittedName>
</protein>
<dbReference type="OrthoDB" id="4407546at2"/>
<evidence type="ECO:0000256" key="4">
    <source>
        <dbReference type="ARBA" id="ARBA00022989"/>
    </source>
</evidence>
<feature type="transmembrane region" description="Helical" evidence="6">
    <location>
        <begin position="62"/>
        <end position="83"/>
    </location>
</feature>
<keyword evidence="4 6" id="KW-1133">Transmembrane helix</keyword>
<feature type="transmembrane region" description="Helical" evidence="6">
    <location>
        <begin position="133"/>
        <end position="154"/>
    </location>
</feature>
<evidence type="ECO:0000256" key="3">
    <source>
        <dbReference type="ARBA" id="ARBA00022692"/>
    </source>
</evidence>
<comment type="subcellular location">
    <subcellularLocation>
        <location evidence="1">Cell membrane</location>
        <topology evidence="1">Multi-pass membrane protein</topology>
    </subcellularLocation>
</comment>
<dbReference type="PANTHER" id="PTHR43723">
    <property type="entry name" value="COBALT TRANSPORT PROTEIN CBIQ"/>
    <property type="match status" value="1"/>
</dbReference>
<evidence type="ECO:0000256" key="5">
    <source>
        <dbReference type="ARBA" id="ARBA00023136"/>
    </source>
</evidence>
<keyword evidence="3 6" id="KW-0812">Transmembrane</keyword>
<dbReference type="CDD" id="cd16914">
    <property type="entry name" value="EcfT"/>
    <property type="match status" value="1"/>
</dbReference>
<dbReference type="GO" id="GO:0043190">
    <property type="term" value="C:ATP-binding cassette (ABC) transporter complex"/>
    <property type="evidence" value="ECO:0007669"/>
    <property type="project" value="InterPro"/>
</dbReference>
<comment type="caution">
    <text evidence="7">The sequence shown here is derived from an EMBL/GenBank/DDBJ whole genome shotgun (WGS) entry which is preliminary data.</text>
</comment>
<evidence type="ECO:0000256" key="2">
    <source>
        <dbReference type="ARBA" id="ARBA00022475"/>
    </source>
</evidence>
<evidence type="ECO:0000256" key="1">
    <source>
        <dbReference type="ARBA" id="ARBA00004651"/>
    </source>
</evidence>
<gene>
    <name evidence="7" type="ORF">EHYA_08672</name>
</gene>